<dbReference type="GO" id="GO:0003677">
    <property type="term" value="F:DNA binding"/>
    <property type="evidence" value="ECO:0007669"/>
    <property type="project" value="UniProtKB-KW"/>
</dbReference>
<dbReference type="InterPro" id="IPR036388">
    <property type="entry name" value="WH-like_DNA-bd_sf"/>
</dbReference>
<dbReference type="GO" id="GO:0032993">
    <property type="term" value="C:protein-DNA complex"/>
    <property type="evidence" value="ECO:0007669"/>
    <property type="project" value="TreeGrafter"/>
</dbReference>
<evidence type="ECO:0000313" key="7">
    <source>
        <dbReference type="EMBL" id="GEC17125.1"/>
    </source>
</evidence>
<dbReference type="InterPro" id="IPR005119">
    <property type="entry name" value="LysR_subst-bd"/>
</dbReference>
<dbReference type="PANTHER" id="PTHR30346">
    <property type="entry name" value="TRANSCRIPTIONAL DUAL REGULATOR HCAR-RELATED"/>
    <property type="match status" value="1"/>
</dbReference>
<evidence type="ECO:0000259" key="6">
    <source>
        <dbReference type="PROSITE" id="PS50931"/>
    </source>
</evidence>
<keyword evidence="4" id="KW-0238">DNA-binding</keyword>
<evidence type="ECO:0000256" key="4">
    <source>
        <dbReference type="ARBA" id="ARBA00023125"/>
    </source>
</evidence>
<organism evidence="7 8">
    <name type="scientific">Nitrobacter winogradskyi</name>
    <name type="common">Nitrobacter agilis</name>
    <dbReference type="NCBI Taxonomy" id="913"/>
    <lineage>
        <taxon>Bacteria</taxon>
        <taxon>Pseudomonadati</taxon>
        <taxon>Pseudomonadota</taxon>
        <taxon>Alphaproteobacteria</taxon>
        <taxon>Hyphomicrobiales</taxon>
        <taxon>Nitrobacteraceae</taxon>
        <taxon>Nitrobacter</taxon>
    </lineage>
</organism>
<evidence type="ECO:0000256" key="5">
    <source>
        <dbReference type="ARBA" id="ARBA00023163"/>
    </source>
</evidence>
<dbReference type="Pfam" id="PF03466">
    <property type="entry name" value="LysR_substrate"/>
    <property type="match status" value="1"/>
</dbReference>
<dbReference type="RefSeq" id="WP_141384883.1">
    <property type="nucleotide sequence ID" value="NZ_BJNF01000089.1"/>
</dbReference>
<dbReference type="InterPro" id="IPR000847">
    <property type="entry name" value="LysR_HTH_N"/>
</dbReference>
<accession>A0A4Y3WEN5</accession>
<dbReference type="Gene3D" id="3.40.190.10">
    <property type="entry name" value="Periplasmic binding protein-like II"/>
    <property type="match status" value="2"/>
</dbReference>
<evidence type="ECO:0000313" key="8">
    <source>
        <dbReference type="Proteomes" id="UP000318825"/>
    </source>
</evidence>
<evidence type="ECO:0000256" key="2">
    <source>
        <dbReference type="ARBA" id="ARBA00009437"/>
    </source>
</evidence>
<name>A0A4Y3WEN5_NITWI</name>
<dbReference type="PROSITE" id="PS50931">
    <property type="entry name" value="HTH_LYSR"/>
    <property type="match status" value="1"/>
</dbReference>
<dbReference type="PANTHER" id="PTHR30346:SF0">
    <property type="entry name" value="HCA OPERON TRANSCRIPTIONAL ACTIVATOR HCAR"/>
    <property type="match status" value="1"/>
</dbReference>
<dbReference type="Proteomes" id="UP000318825">
    <property type="component" value="Unassembled WGS sequence"/>
</dbReference>
<protein>
    <submittedName>
        <fullName evidence="7">LysR family transcriptional regulator</fullName>
    </submittedName>
</protein>
<evidence type="ECO:0000256" key="1">
    <source>
        <dbReference type="ARBA" id="ARBA00003502"/>
    </source>
</evidence>
<proteinExistence type="inferred from homology"/>
<keyword evidence="3" id="KW-0805">Transcription regulation</keyword>
<dbReference type="GO" id="GO:0003700">
    <property type="term" value="F:DNA-binding transcription factor activity"/>
    <property type="evidence" value="ECO:0007669"/>
    <property type="project" value="InterPro"/>
</dbReference>
<dbReference type="SUPFAM" id="SSF53850">
    <property type="entry name" value="Periplasmic binding protein-like II"/>
    <property type="match status" value="1"/>
</dbReference>
<dbReference type="CDD" id="cd08414">
    <property type="entry name" value="PBP2_LTTR_aromatics_like"/>
    <property type="match status" value="1"/>
</dbReference>
<dbReference type="FunFam" id="1.10.10.10:FF:000001">
    <property type="entry name" value="LysR family transcriptional regulator"/>
    <property type="match status" value="1"/>
</dbReference>
<comment type="caution">
    <text evidence="7">The sequence shown here is derived from an EMBL/GenBank/DDBJ whole genome shotgun (WGS) entry which is preliminary data.</text>
</comment>
<gene>
    <name evidence="7" type="ORF">NWI01_30170</name>
</gene>
<dbReference type="SUPFAM" id="SSF46785">
    <property type="entry name" value="Winged helix' DNA-binding domain"/>
    <property type="match status" value="1"/>
</dbReference>
<dbReference type="PRINTS" id="PR00039">
    <property type="entry name" value="HTHLYSR"/>
</dbReference>
<comment type="function">
    <text evidence="1">NodD regulates the expression of the nodABCFE genes which encode other nodulation proteins. NodD is also a negative regulator of its own expression. Binds flavonoids as inducers.</text>
</comment>
<feature type="domain" description="HTH lysR-type" evidence="6">
    <location>
        <begin position="1"/>
        <end position="58"/>
    </location>
</feature>
<comment type="similarity">
    <text evidence="2">Belongs to the LysR transcriptional regulatory family.</text>
</comment>
<evidence type="ECO:0000256" key="3">
    <source>
        <dbReference type="ARBA" id="ARBA00023015"/>
    </source>
</evidence>
<keyword evidence="5" id="KW-0804">Transcription</keyword>
<dbReference type="Gene3D" id="1.10.10.10">
    <property type="entry name" value="Winged helix-like DNA-binding domain superfamily/Winged helix DNA-binding domain"/>
    <property type="match status" value="1"/>
</dbReference>
<dbReference type="EMBL" id="BJNF01000089">
    <property type="protein sequence ID" value="GEC17125.1"/>
    <property type="molecule type" value="Genomic_DNA"/>
</dbReference>
<reference evidence="7 8" key="1">
    <citation type="submission" date="2019-06" db="EMBL/GenBank/DDBJ databases">
        <title>Whole genome shotgun sequence of Nitrobacter winogradskyi NBRC 14297.</title>
        <authorList>
            <person name="Hosoyama A."/>
            <person name="Uohara A."/>
            <person name="Ohji S."/>
            <person name="Ichikawa N."/>
        </authorList>
    </citation>
    <scope>NUCLEOTIDE SEQUENCE [LARGE SCALE GENOMIC DNA]</scope>
    <source>
        <strain evidence="7 8">NBRC 14297</strain>
    </source>
</reference>
<dbReference type="InterPro" id="IPR036390">
    <property type="entry name" value="WH_DNA-bd_sf"/>
</dbReference>
<dbReference type="Pfam" id="PF00126">
    <property type="entry name" value="HTH_1"/>
    <property type="match status" value="1"/>
</dbReference>
<sequence>MEFRHLRHFVAVAEELHFKRAADRIGIEQSPLSRSIRNLEQQLGVMLFERTRRSTRLTVAGERLFVHARALLAAADEARLDVRTKGGDRTGHLHIGICDGVPLPRLARLLASFRQATPHISVHVHEMSMAQKIYELRSGFLDAALAPESGYGKGIVSQAIWRDPLIAVMPSRHPLVQRKHVALVDVVRKPLVLCQRDTGLGQQCQIEQIIRTVTATPNIVDTATTLSMLVTLVVAGYGIGIATAAQLEAVSASELVLSPLSDVTALVKTWLMMRAKTPVEPLARFIEQARRLA</sequence>
<dbReference type="OrthoDB" id="9795022at2"/>
<dbReference type="AlphaFoldDB" id="A0A4Y3WEN5"/>